<protein>
    <recommendedName>
        <fullName evidence="5">Thioredoxin domain-containing protein</fullName>
    </recommendedName>
</protein>
<dbReference type="InterPro" id="IPR036249">
    <property type="entry name" value="Thioredoxin-like_sf"/>
</dbReference>
<sequence length="176" mass="20844">MKYKKLNYLVFFIYLISSSGSYSIERPDIKNLIIHNEKKKIEKAEFFNSKNKKVNLNDYKSNIVIINFWATWCAPCKEEMPHLNQLKSKSKFKDIEIIPINIADEELKKSKEFFEKLNINNLEIFYGSSLELAKEFKLRGIPTTIIIDKEGYEFARIIGFIDFENKSFLDWLSKHL</sequence>
<keyword evidence="3" id="KW-1015">Disulfide bond</keyword>
<dbReference type="InterPro" id="IPR050553">
    <property type="entry name" value="Thioredoxin_ResA/DsbE_sf"/>
</dbReference>
<evidence type="ECO:0000256" key="3">
    <source>
        <dbReference type="ARBA" id="ARBA00023157"/>
    </source>
</evidence>
<organism evidence="6">
    <name type="scientific">marine metagenome</name>
    <dbReference type="NCBI Taxonomy" id="408172"/>
    <lineage>
        <taxon>unclassified sequences</taxon>
        <taxon>metagenomes</taxon>
        <taxon>ecological metagenomes</taxon>
    </lineage>
</organism>
<name>A0A381ZDX6_9ZZZZ</name>
<dbReference type="Pfam" id="PF00578">
    <property type="entry name" value="AhpC-TSA"/>
    <property type="match status" value="1"/>
</dbReference>
<dbReference type="AlphaFoldDB" id="A0A381ZDX6"/>
<dbReference type="GO" id="GO:0030313">
    <property type="term" value="C:cell envelope"/>
    <property type="evidence" value="ECO:0007669"/>
    <property type="project" value="UniProtKB-SubCell"/>
</dbReference>
<evidence type="ECO:0000256" key="4">
    <source>
        <dbReference type="ARBA" id="ARBA00023284"/>
    </source>
</evidence>
<evidence type="ECO:0000256" key="2">
    <source>
        <dbReference type="ARBA" id="ARBA00022748"/>
    </source>
</evidence>
<accession>A0A381ZDX6</accession>
<dbReference type="GO" id="GO:0016491">
    <property type="term" value="F:oxidoreductase activity"/>
    <property type="evidence" value="ECO:0007669"/>
    <property type="project" value="InterPro"/>
</dbReference>
<keyword evidence="2" id="KW-0201">Cytochrome c-type biogenesis</keyword>
<evidence type="ECO:0000259" key="5">
    <source>
        <dbReference type="PROSITE" id="PS51352"/>
    </source>
</evidence>
<gene>
    <name evidence="6" type="ORF">METZ01_LOCUS140359</name>
</gene>
<dbReference type="PROSITE" id="PS51352">
    <property type="entry name" value="THIOREDOXIN_2"/>
    <property type="match status" value="1"/>
</dbReference>
<evidence type="ECO:0000256" key="1">
    <source>
        <dbReference type="ARBA" id="ARBA00004196"/>
    </source>
</evidence>
<dbReference type="PANTHER" id="PTHR42852:SF6">
    <property type="entry name" value="THIOL:DISULFIDE INTERCHANGE PROTEIN DSBE"/>
    <property type="match status" value="1"/>
</dbReference>
<dbReference type="Gene3D" id="3.40.30.10">
    <property type="entry name" value="Glutaredoxin"/>
    <property type="match status" value="1"/>
</dbReference>
<keyword evidence="4" id="KW-0676">Redox-active center</keyword>
<dbReference type="PROSITE" id="PS00194">
    <property type="entry name" value="THIOREDOXIN_1"/>
    <property type="match status" value="1"/>
</dbReference>
<dbReference type="GO" id="GO:0016209">
    <property type="term" value="F:antioxidant activity"/>
    <property type="evidence" value="ECO:0007669"/>
    <property type="project" value="InterPro"/>
</dbReference>
<proteinExistence type="predicted"/>
<dbReference type="InterPro" id="IPR013766">
    <property type="entry name" value="Thioredoxin_domain"/>
</dbReference>
<comment type="subcellular location">
    <subcellularLocation>
        <location evidence="1">Cell envelope</location>
    </subcellularLocation>
</comment>
<dbReference type="InterPro" id="IPR017937">
    <property type="entry name" value="Thioredoxin_CS"/>
</dbReference>
<dbReference type="InterPro" id="IPR000866">
    <property type="entry name" value="AhpC/TSA"/>
</dbReference>
<feature type="domain" description="Thioredoxin" evidence="5">
    <location>
        <begin position="35"/>
        <end position="176"/>
    </location>
</feature>
<evidence type="ECO:0000313" key="6">
    <source>
        <dbReference type="EMBL" id="SVA87505.1"/>
    </source>
</evidence>
<dbReference type="CDD" id="cd02966">
    <property type="entry name" value="TlpA_like_family"/>
    <property type="match status" value="1"/>
</dbReference>
<reference evidence="6" key="1">
    <citation type="submission" date="2018-05" db="EMBL/GenBank/DDBJ databases">
        <authorList>
            <person name="Lanie J.A."/>
            <person name="Ng W.-L."/>
            <person name="Kazmierczak K.M."/>
            <person name="Andrzejewski T.M."/>
            <person name="Davidsen T.M."/>
            <person name="Wayne K.J."/>
            <person name="Tettelin H."/>
            <person name="Glass J.I."/>
            <person name="Rusch D."/>
            <person name="Podicherti R."/>
            <person name="Tsui H.-C.T."/>
            <person name="Winkler M.E."/>
        </authorList>
    </citation>
    <scope>NUCLEOTIDE SEQUENCE</scope>
</reference>
<dbReference type="SUPFAM" id="SSF52833">
    <property type="entry name" value="Thioredoxin-like"/>
    <property type="match status" value="1"/>
</dbReference>
<dbReference type="EMBL" id="UINC01020961">
    <property type="protein sequence ID" value="SVA87505.1"/>
    <property type="molecule type" value="Genomic_DNA"/>
</dbReference>
<dbReference type="GO" id="GO:0017004">
    <property type="term" value="P:cytochrome complex assembly"/>
    <property type="evidence" value="ECO:0007669"/>
    <property type="project" value="UniProtKB-KW"/>
</dbReference>
<dbReference type="PANTHER" id="PTHR42852">
    <property type="entry name" value="THIOL:DISULFIDE INTERCHANGE PROTEIN DSBE"/>
    <property type="match status" value="1"/>
</dbReference>